<name>Q9C8E9_ARATH</name>
<reference key="1">
    <citation type="journal article" date="2000" name="Nature">
        <title>Sequence and analysis of chromosome 1 of the plant Arabidopsis thaliana.</title>
        <authorList>
            <person name="Theologis A."/>
            <person name="Ecker J.R."/>
            <person name="Palm C.J."/>
            <person name="Federspiel N.A."/>
            <person name="Kaul S."/>
            <person name="White O."/>
            <person name="Alonso J."/>
            <person name="Altafi H."/>
            <person name="Araujo R."/>
            <person name="Bowman C.L."/>
            <person name="Brooks S.Y."/>
            <person name="Buehler E."/>
            <person name="Chan A."/>
            <person name="Chao Q."/>
            <person name="Chen H."/>
            <person name="Cheuk R.F."/>
            <person name="Chin C.W."/>
            <person name="Chung M.K."/>
            <person name="Conn L."/>
            <person name="Conway A.B."/>
            <person name="Conway A.R."/>
            <person name="Creasy T.H."/>
            <person name="Dewar K."/>
            <person name="Dunn P."/>
            <person name="Etgu P."/>
            <person name="Feldblyum T.V."/>
            <person name="Feng J."/>
            <person name="Fong B."/>
            <person name="Fujii C.Y."/>
            <person name="Gill J.E."/>
            <person name="Goldsmith A.D."/>
            <person name="Haas B."/>
            <person name="Hansen N.F."/>
            <person name="Hughes B."/>
            <person name="Huizar L."/>
            <person name="Hunter J.L."/>
            <person name="Jenkins J."/>
            <person name="Johnson-Hopson C."/>
            <person name="Khan S."/>
            <person name="Khaykin E."/>
            <person name="Kim C.J."/>
            <person name="Koo H.L."/>
            <person name="Kremenetskaia I."/>
            <person name="Kurtz D.B."/>
            <person name="Kwan A."/>
            <person name="Lam B."/>
            <person name="Langin-Hooper S."/>
            <person name="Lee A."/>
            <person name="Lee J.M."/>
            <person name="Lenz C.A."/>
            <person name="Li J.H."/>
            <person name="Li Y."/>
            <person name="Lin X."/>
            <person name="Liu S.X."/>
            <person name="Liu Z.A."/>
            <person name="Luros J.S."/>
            <person name="Maiti R."/>
            <person name="Marziali A."/>
            <person name="Militscher J."/>
            <person name="Miranda M."/>
            <person name="Nguyen M."/>
            <person name="Nierman W.C."/>
            <person name="Osborne B.I."/>
            <person name="Pai G."/>
            <person name="Peterson J."/>
            <person name="Pham P.K."/>
            <person name="Rizzo M."/>
            <person name="Rooney T."/>
            <person name="Rowley D."/>
            <person name="Sakano H."/>
            <person name="Salzberg S.L."/>
            <person name="Schwartz J.R."/>
            <person name="Shinn P."/>
            <person name="Southwick A.M."/>
            <person name="Sun H."/>
            <person name="Tallon L.J."/>
            <person name="Tambunga G."/>
            <person name="Toriumi M.J."/>
            <person name="Town C.D."/>
            <person name="Utterback T."/>
            <person name="Van Aken S."/>
            <person name="Vaysberg M."/>
            <person name="Vysotskaia V.S."/>
            <person name="Walker M."/>
            <person name="Wu D."/>
            <person name="Yu G."/>
            <person name="Fraser C.M."/>
            <person name="Venter J.C."/>
            <person name="Davis R.W."/>
        </authorList>
    </citation>
    <scope>NUCLEOTIDE SEQUENCE [LARGE SCALE GENOMIC DNA]</scope>
    <source>
        <strain>cv. Columbia</strain>
    </source>
</reference>
<dbReference type="PANTHER" id="PTHR13341">
    <property type="entry name" value="MIR-INTERACTING SAPOSIN-LIKE PROTEIN"/>
    <property type="match status" value="1"/>
</dbReference>
<protein>
    <submittedName>
        <fullName evidence="3">Uncharacterized protein T8D8.4</fullName>
    </submittedName>
</protein>
<feature type="domain" description="DUF3456" evidence="2">
    <location>
        <begin position="103"/>
        <end position="214"/>
    </location>
</feature>
<evidence type="ECO:0000313" key="3">
    <source>
        <dbReference type="EMBL" id="AAG51319.1"/>
    </source>
</evidence>
<feature type="domain" description="DUF3456" evidence="2">
    <location>
        <begin position="24"/>
        <end position="64"/>
    </location>
</feature>
<dbReference type="InterPro" id="IPR042415">
    <property type="entry name" value="CNPY"/>
</dbReference>
<keyword evidence="1" id="KW-0732">Signal</keyword>
<dbReference type="Pfam" id="PF11938">
    <property type="entry name" value="DUF3456"/>
    <property type="match status" value="2"/>
</dbReference>
<organism evidence="3">
    <name type="scientific">Arabidopsis thaliana</name>
    <name type="common">Mouse-ear cress</name>
    <dbReference type="NCBI Taxonomy" id="3702"/>
    <lineage>
        <taxon>Eukaryota</taxon>
        <taxon>Viridiplantae</taxon>
        <taxon>Streptophyta</taxon>
        <taxon>Embryophyta</taxon>
        <taxon>Tracheophyta</taxon>
        <taxon>Spermatophyta</taxon>
        <taxon>Magnoliopsida</taxon>
        <taxon>eudicotyledons</taxon>
        <taxon>Gunneridae</taxon>
        <taxon>Pentapetalae</taxon>
        <taxon>rosids</taxon>
        <taxon>malvids</taxon>
        <taxon>Brassicales</taxon>
        <taxon>Brassicaceae</taxon>
        <taxon>Camelineae</taxon>
        <taxon>Arabidopsis</taxon>
    </lineage>
</organism>
<reference evidence="3" key="2">
    <citation type="submission" date="2000-03" db="EMBL/GenBank/DDBJ databases">
        <title>Arabidopsis thaliana chromosome 1 BAC T8D8 genomic sequence.</title>
        <authorList>
            <person name="Lin X."/>
            <person name="Kaul S."/>
            <person name="Town C.D."/>
            <person name="Benito M."/>
            <person name="Creasy T.H."/>
            <person name="Haas B.J."/>
            <person name="Wu D."/>
            <person name="Maiti R."/>
            <person name="Ronning C.M."/>
            <person name="Koo H."/>
            <person name="Fujii C.Y."/>
            <person name="Utterback T.R."/>
            <person name="Barnstead M.E."/>
            <person name="Bowman C.L."/>
            <person name="White O."/>
            <person name="Nierman W.C."/>
            <person name="Fraser C.M."/>
        </authorList>
    </citation>
    <scope>NUCLEOTIDE SEQUENCE</scope>
</reference>
<gene>
    <name evidence="3" type="primary">T8D8.4</name>
</gene>
<evidence type="ECO:0000256" key="1">
    <source>
        <dbReference type="SAM" id="SignalP"/>
    </source>
</evidence>
<dbReference type="EMBL" id="AC025815">
    <property type="protein sequence ID" value="AAG51319.1"/>
    <property type="molecule type" value="Genomic_DNA"/>
</dbReference>
<dbReference type="ExpressionAtlas" id="Q9C8E9">
    <property type="expression patterns" value="baseline and differential"/>
</dbReference>
<proteinExistence type="predicted"/>
<dbReference type="PANTHER" id="PTHR13341:SF2">
    <property type="entry name" value="PROTEIN SEELE"/>
    <property type="match status" value="1"/>
</dbReference>
<dbReference type="AlphaFoldDB" id="Q9C8E9"/>
<reference evidence="3" key="3">
    <citation type="submission" date="2001-01" db="EMBL/GenBank/DDBJ databases">
        <authorList>
            <person name="Town C.D."/>
            <person name="Kaul S."/>
        </authorList>
    </citation>
    <scope>NUCLEOTIDE SEQUENCE</scope>
</reference>
<sequence>MAKLVLFTAVIIAIFSHGSSVDDKCAACNAVAEELELQLLKEKPRNHLDMRNRLNSKGQREGKLGAMTKGKESDRLTLLRVSVKQQPIHNEFLGVAMLLFLGRVVDLLDGLCDRMQDYTLQKVEPKNRQWVKVGNFDNLTIRLGASFNESMEAVYLITLSPYKQEAKAHANDISTYCGRLLEETEDELGEVIKNGSLKAGEVRKVLCQTLSNHCRQSSETDSEDEEDDDADEL</sequence>
<evidence type="ECO:0000259" key="2">
    <source>
        <dbReference type="Pfam" id="PF11938"/>
    </source>
</evidence>
<feature type="chain" id="PRO_5004324287" evidence="1">
    <location>
        <begin position="19"/>
        <end position="233"/>
    </location>
</feature>
<dbReference type="InterPro" id="IPR021852">
    <property type="entry name" value="DUF3456"/>
</dbReference>
<feature type="signal peptide" evidence="1">
    <location>
        <begin position="1"/>
        <end position="18"/>
    </location>
</feature>
<accession>Q9C8E9</accession>
<dbReference type="PIR" id="A96495">
    <property type="entry name" value="A96495"/>
</dbReference>